<evidence type="ECO:0000313" key="2">
    <source>
        <dbReference type="Proteomes" id="UP000886501"/>
    </source>
</evidence>
<protein>
    <submittedName>
        <fullName evidence="1">Uncharacterized protein</fullName>
    </submittedName>
</protein>
<proteinExistence type="predicted"/>
<comment type="caution">
    <text evidence="1">The sequence shown here is derived from an EMBL/GenBank/DDBJ whole genome shotgun (WGS) entry which is preliminary data.</text>
</comment>
<evidence type="ECO:0000313" key="1">
    <source>
        <dbReference type="EMBL" id="KAF9652489.1"/>
    </source>
</evidence>
<dbReference type="Proteomes" id="UP000886501">
    <property type="component" value="Unassembled WGS sequence"/>
</dbReference>
<reference evidence="1" key="1">
    <citation type="submission" date="2019-10" db="EMBL/GenBank/DDBJ databases">
        <authorList>
            <consortium name="DOE Joint Genome Institute"/>
            <person name="Kuo A."/>
            <person name="Miyauchi S."/>
            <person name="Kiss E."/>
            <person name="Drula E."/>
            <person name="Kohler A."/>
            <person name="Sanchez-Garcia M."/>
            <person name="Andreopoulos B."/>
            <person name="Barry K.W."/>
            <person name="Bonito G."/>
            <person name="Buee M."/>
            <person name="Carver A."/>
            <person name="Chen C."/>
            <person name="Cichocki N."/>
            <person name="Clum A."/>
            <person name="Culley D."/>
            <person name="Crous P.W."/>
            <person name="Fauchery L."/>
            <person name="Girlanda M."/>
            <person name="Hayes R."/>
            <person name="Keri Z."/>
            <person name="Labutti K."/>
            <person name="Lipzen A."/>
            <person name="Lombard V."/>
            <person name="Magnuson J."/>
            <person name="Maillard F."/>
            <person name="Morin E."/>
            <person name="Murat C."/>
            <person name="Nolan M."/>
            <person name="Ohm R."/>
            <person name="Pangilinan J."/>
            <person name="Pereira M."/>
            <person name="Perotto S."/>
            <person name="Peter M."/>
            <person name="Riley R."/>
            <person name="Sitrit Y."/>
            <person name="Stielow B."/>
            <person name="Szollosi G."/>
            <person name="Zifcakova L."/>
            <person name="Stursova M."/>
            <person name="Spatafora J.W."/>
            <person name="Tedersoo L."/>
            <person name="Vaario L.-M."/>
            <person name="Yamada A."/>
            <person name="Yan M."/>
            <person name="Wang P."/>
            <person name="Xu J."/>
            <person name="Bruns T."/>
            <person name="Baldrian P."/>
            <person name="Vilgalys R."/>
            <person name="Henrissat B."/>
            <person name="Grigoriev I.V."/>
            <person name="Hibbett D."/>
            <person name="Nagy L.G."/>
            <person name="Martin F.M."/>
        </authorList>
    </citation>
    <scope>NUCLEOTIDE SEQUENCE</scope>
    <source>
        <strain evidence="1">P2</strain>
    </source>
</reference>
<sequence length="191" mass="21350">MRFLSILFFLSTLSTLPVFARMNQLVSRTSRDHPAIARRQHHSMITSLTDICASIDISAFQVSIVGMLEASASIEVHICICISIVPIFVRTDVRVKDYANRVGEQNAIIAIRDMIKTSDRRHTCQFPHHSTPRVSDGNVCDPCNYGCEETYRKHDGKCVCDAPLFECNGRCALVCGSSRPQLSLKLPDGRH</sequence>
<accession>A0ACB6ZSD8</accession>
<reference evidence="1" key="2">
    <citation type="journal article" date="2020" name="Nat. Commun.">
        <title>Large-scale genome sequencing of mycorrhizal fungi provides insights into the early evolution of symbiotic traits.</title>
        <authorList>
            <person name="Miyauchi S."/>
            <person name="Kiss E."/>
            <person name="Kuo A."/>
            <person name="Drula E."/>
            <person name="Kohler A."/>
            <person name="Sanchez-Garcia M."/>
            <person name="Morin E."/>
            <person name="Andreopoulos B."/>
            <person name="Barry K.W."/>
            <person name="Bonito G."/>
            <person name="Buee M."/>
            <person name="Carver A."/>
            <person name="Chen C."/>
            <person name="Cichocki N."/>
            <person name="Clum A."/>
            <person name="Culley D."/>
            <person name="Crous P.W."/>
            <person name="Fauchery L."/>
            <person name="Girlanda M."/>
            <person name="Hayes R.D."/>
            <person name="Keri Z."/>
            <person name="LaButti K."/>
            <person name="Lipzen A."/>
            <person name="Lombard V."/>
            <person name="Magnuson J."/>
            <person name="Maillard F."/>
            <person name="Murat C."/>
            <person name="Nolan M."/>
            <person name="Ohm R.A."/>
            <person name="Pangilinan J."/>
            <person name="Pereira M.F."/>
            <person name="Perotto S."/>
            <person name="Peter M."/>
            <person name="Pfister S."/>
            <person name="Riley R."/>
            <person name="Sitrit Y."/>
            <person name="Stielow J.B."/>
            <person name="Szollosi G."/>
            <person name="Zifcakova L."/>
            <person name="Stursova M."/>
            <person name="Spatafora J.W."/>
            <person name="Tedersoo L."/>
            <person name="Vaario L.M."/>
            <person name="Yamada A."/>
            <person name="Yan M."/>
            <person name="Wang P."/>
            <person name="Xu J."/>
            <person name="Bruns T."/>
            <person name="Baldrian P."/>
            <person name="Vilgalys R."/>
            <person name="Dunand C."/>
            <person name="Henrissat B."/>
            <person name="Grigoriev I.V."/>
            <person name="Hibbett D."/>
            <person name="Nagy L.G."/>
            <person name="Martin F.M."/>
        </authorList>
    </citation>
    <scope>NUCLEOTIDE SEQUENCE</scope>
    <source>
        <strain evidence="1">P2</strain>
    </source>
</reference>
<keyword evidence="2" id="KW-1185">Reference proteome</keyword>
<name>A0ACB6ZSD8_THEGA</name>
<organism evidence="1 2">
    <name type="scientific">Thelephora ganbajun</name>
    <name type="common">Ganba fungus</name>
    <dbReference type="NCBI Taxonomy" id="370292"/>
    <lineage>
        <taxon>Eukaryota</taxon>
        <taxon>Fungi</taxon>
        <taxon>Dikarya</taxon>
        <taxon>Basidiomycota</taxon>
        <taxon>Agaricomycotina</taxon>
        <taxon>Agaricomycetes</taxon>
        <taxon>Thelephorales</taxon>
        <taxon>Thelephoraceae</taxon>
        <taxon>Thelephora</taxon>
    </lineage>
</organism>
<dbReference type="EMBL" id="MU117968">
    <property type="protein sequence ID" value="KAF9652489.1"/>
    <property type="molecule type" value="Genomic_DNA"/>
</dbReference>
<gene>
    <name evidence="1" type="ORF">BDM02DRAFT_3160966</name>
</gene>